<dbReference type="SUPFAM" id="SSF54001">
    <property type="entry name" value="Cysteine proteinases"/>
    <property type="match status" value="1"/>
</dbReference>
<reference evidence="2 3" key="2">
    <citation type="journal article" date="2021" name="AMB Express">
        <title>Isolation and characterisation of Methylocystis spp. for poly-3-hydroxybutyrate production using waste methane feedstocks.</title>
        <authorList>
            <person name="Rumah B.L."/>
            <person name="Stead C.E."/>
            <person name="Claxton Stevens B.H."/>
            <person name="Minton N.P."/>
            <person name="Grosse-Honebrink A."/>
            <person name="Zhang Y."/>
        </authorList>
    </citation>
    <scope>NUCLEOTIDE SEQUENCE [LARGE SCALE GENOMIC DNA]</scope>
    <source>
        <strain evidence="2 3">BRCS1</strain>
    </source>
</reference>
<dbReference type="InterPro" id="IPR000668">
    <property type="entry name" value="Peptidase_C1A_C"/>
</dbReference>
<proteinExistence type="predicted"/>
<sequence>MSARQEFLNLGYNPTIIETGRSVKPAFSGTLPTSATVNPLYLPPPQAQGTSKHIGSPGSCAAWATTYGLATFTAAQNSQTPPSDASLQASPAHIYIEVMKCYGATQCQGSRLGSYLDLLCQGGTPNWATAPYTPNCSTLWSSYDPNATIDTSFQIPGWAMVETSDLDSVKTVIANGGALCYGTALNSTFIAYDGSPSPMNGPFDKIKNPDGGLVGHCMLIIGYDDSQGAILIQNSFGTDWGATWNGSGGYIWMAYDLFQFLAQGQAQYITS</sequence>
<evidence type="ECO:0000313" key="2">
    <source>
        <dbReference type="EMBL" id="QGM95366.1"/>
    </source>
</evidence>
<dbReference type="CDD" id="cd02619">
    <property type="entry name" value="Peptidase_C1"/>
    <property type="match status" value="1"/>
</dbReference>
<evidence type="ECO:0000313" key="3">
    <source>
        <dbReference type="Proteomes" id="UP000424673"/>
    </source>
</evidence>
<dbReference type="RefSeq" id="WP_154453602.1">
    <property type="nucleotide sequence ID" value="NZ_CP044328.1"/>
</dbReference>
<dbReference type="Proteomes" id="UP000424673">
    <property type="component" value="Chromosome"/>
</dbReference>
<accession>A0ABX6EKN8</accession>
<evidence type="ECO:0000259" key="1">
    <source>
        <dbReference type="Pfam" id="PF00112"/>
    </source>
</evidence>
<dbReference type="Gene3D" id="3.90.70.10">
    <property type="entry name" value="Cysteine proteinases"/>
    <property type="match status" value="1"/>
</dbReference>
<reference evidence="3" key="1">
    <citation type="submission" date="2019-09" db="EMBL/GenBank/DDBJ databases">
        <title>Isolation and complete genome sequencing of Methylocystis species.</title>
        <authorList>
            <person name="Rumah B.L."/>
            <person name="Stead C.E."/>
            <person name="Stevens B.C."/>
            <person name="Minton N.P."/>
            <person name="Grosse-Honebrink A."/>
            <person name="Zhang Y."/>
        </authorList>
    </citation>
    <scope>NUCLEOTIDE SEQUENCE [LARGE SCALE GENOMIC DNA]</scope>
    <source>
        <strain evidence="3">BRCS1</strain>
    </source>
</reference>
<keyword evidence="3" id="KW-1185">Reference proteome</keyword>
<feature type="domain" description="Peptidase C1A papain C-terminal" evidence="1">
    <location>
        <begin position="52"/>
        <end position="255"/>
    </location>
</feature>
<organism evidence="2 3">
    <name type="scientific">Methylocystis rosea</name>
    <dbReference type="NCBI Taxonomy" id="173366"/>
    <lineage>
        <taxon>Bacteria</taxon>
        <taxon>Pseudomonadati</taxon>
        <taxon>Pseudomonadota</taxon>
        <taxon>Alphaproteobacteria</taxon>
        <taxon>Hyphomicrobiales</taxon>
        <taxon>Methylocystaceae</taxon>
        <taxon>Methylocystis</taxon>
    </lineage>
</organism>
<gene>
    <name evidence="2" type="ORF">F7D13_15730</name>
</gene>
<dbReference type="InterPro" id="IPR038765">
    <property type="entry name" value="Papain-like_cys_pep_sf"/>
</dbReference>
<dbReference type="Pfam" id="PF00112">
    <property type="entry name" value="Peptidase_C1"/>
    <property type="match status" value="1"/>
</dbReference>
<dbReference type="EMBL" id="CP044328">
    <property type="protein sequence ID" value="QGM95366.1"/>
    <property type="molecule type" value="Genomic_DNA"/>
</dbReference>
<protein>
    <submittedName>
        <fullName evidence="2">C1 family peptidase</fullName>
    </submittedName>
</protein>
<name>A0ABX6EKN8_9HYPH</name>